<sequence length="298" mass="33738">MSPAEKACYWNSLVTGPEPTIGSRLTVHTILLLEEVGIPSIPWGWGPLAFAGDNLGIPEVELAIHAKVIKRACNVLVANGLHVCEDASCLQWRVDRQETPGLLKTTHQYHFVTEFHFHIGPEMTLSLVPKEDIIWWTPDLKLGDPDPQDPHLTLSTDPRLPARLPGGPSGPWSRQRAVKILRPSAFTEAVLLLLMKDIGSKPFPFHTPGRSPIDQLWNYMLMALSDSHRPETYHKELSPRFQKAWDYLCDKRPKGMNCWVPFFRLRYQMIKNSELPGDDFPYRDITKLKGGEAGYEGL</sequence>
<gene>
    <name evidence="2" type="ORF">ASPSYDRAFT_83646</name>
</gene>
<dbReference type="RefSeq" id="XP_040707398.1">
    <property type="nucleotide sequence ID" value="XM_040851250.1"/>
</dbReference>
<protein>
    <submittedName>
        <fullName evidence="2">Uncharacterized protein</fullName>
    </submittedName>
</protein>
<proteinExistence type="predicted"/>
<name>A0A1L9TW11_9EURO</name>
<dbReference type="GeneID" id="63767323"/>
<dbReference type="AlphaFoldDB" id="A0A1L9TW11"/>
<dbReference type="OrthoDB" id="4499271at2759"/>
<reference evidence="3" key="1">
    <citation type="journal article" date="2017" name="Genome Biol.">
        <title>Comparative genomics reveals high biological diversity and specific adaptations in the industrially and medically important fungal genus Aspergillus.</title>
        <authorList>
            <person name="de Vries R.P."/>
            <person name="Riley R."/>
            <person name="Wiebenga A."/>
            <person name="Aguilar-Osorio G."/>
            <person name="Amillis S."/>
            <person name="Uchima C.A."/>
            <person name="Anderluh G."/>
            <person name="Asadollahi M."/>
            <person name="Askin M."/>
            <person name="Barry K."/>
            <person name="Battaglia E."/>
            <person name="Bayram O."/>
            <person name="Benocci T."/>
            <person name="Braus-Stromeyer S.A."/>
            <person name="Caldana C."/>
            <person name="Canovas D."/>
            <person name="Cerqueira G.C."/>
            <person name="Chen F."/>
            <person name="Chen W."/>
            <person name="Choi C."/>
            <person name="Clum A."/>
            <person name="Dos Santos R.A."/>
            <person name="Damasio A.R."/>
            <person name="Diallinas G."/>
            <person name="Emri T."/>
            <person name="Fekete E."/>
            <person name="Flipphi M."/>
            <person name="Freyberg S."/>
            <person name="Gallo A."/>
            <person name="Gournas C."/>
            <person name="Habgood R."/>
            <person name="Hainaut M."/>
            <person name="Harispe M.L."/>
            <person name="Henrissat B."/>
            <person name="Hilden K.S."/>
            <person name="Hope R."/>
            <person name="Hossain A."/>
            <person name="Karabika E."/>
            <person name="Karaffa L."/>
            <person name="Karanyi Z."/>
            <person name="Krasevec N."/>
            <person name="Kuo A."/>
            <person name="Kusch H."/>
            <person name="LaButti K."/>
            <person name="Lagendijk E.L."/>
            <person name="Lapidus A."/>
            <person name="Levasseur A."/>
            <person name="Lindquist E."/>
            <person name="Lipzen A."/>
            <person name="Logrieco A.F."/>
            <person name="MacCabe A."/>
            <person name="Maekelae M.R."/>
            <person name="Malavazi I."/>
            <person name="Melin P."/>
            <person name="Meyer V."/>
            <person name="Mielnichuk N."/>
            <person name="Miskei M."/>
            <person name="Molnar A.P."/>
            <person name="Mule G."/>
            <person name="Ngan C.Y."/>
            <person name="Orejas M."/>
            <person name="Orosz E."/>
            <person name="Ouedraogo J.P."/>
            <person name="Overkamp K.M."/>
            <person name="Park H.-S."/>
            <person name="Perrone G."/>
            <person name="Piumi F."/>
            <person name="Punt P.J."/>
            <person name="Ram A.F."/>
            <person name="Ramon A."/>
            <person name="Rauscher S."/>
            <person name="Record E."/>
            <person name="Riano-Pachon D.M."/>
            <person name="Robert V."/>
            <person name="Roehrig J."/>
            <person name="Ruller R."/>
            <person name="Salamov A."/>
            <person name="Salih N.S."/>
            <person name="Samson R.A."/>
            <person name="Sandor E."/>
            <person name="Sanguinetti M."/>
            <person name="Schuetze T."/>
            <person name="Sepcic K."/>
            <person name="Shelest E."/>
            <person name="Sherlock G."/>
            <person name="Sophianopoulou V."/>
            <person name="Squina F.M."/>
            <person name="Sun H."/>
            <person name="Susca A."/>
            <person name="Todd R.B."/>
            <person name="Tsang A."/>
            <person name="Unkles S.E."/>
            <person name="van de Wiele N."/>
            <person name="van Rossen-Uffink D."/>
            <person name="Oliveira J.V."/>
            <person name="Vesth T.C."/>
            <person name="Visser J."/>
            <person name="Yu J.-H."/>
            <person name="Zhou M."/>
            <person name="Andersen M.R."/>
            <person name="Archer D.B."/>
            <person name="Baker S.E."/>
            <person name="Benoit I."/>
            <person name="Brakhage A.A."/>
            <person name="Braus G.H."/>
            <person name="Fischer R."/>
            <person name="Frisvad J.C."/>
            <person name="Goldman G.H."/>
            <person name="Houbraken J."/>
            <person name="Oakley B."/>
            <person name="Pocsi I."/>
            <person name="Scazzocchio C."/>
            <person name="Seiboth B."/>
            <person name="vanKuyk P.A."/>
            <person name="Wortman J."/>
            <person name="Dyer P.S."/>
            <person name="Grigoriev I.V."/>
        </authorList>
    </citation>
    <scope>NUCLEOTIDE SEQUENCE [LARGE SCALE GENOMIC DNA]</scope>
    <source>
        <strain evidence="3">CBS 593.65</strain>
    </source>
</reference>
<dbReference type="VEuPathDB" id="FungiDB:ASPSYDRAFT_83646"/>
<dbReference type="Proteomes" id="UP000184356">
    <property type="component" value="Unassembled WGS sequence"/>
</dbReference>
<evidence type="ECO:0000313" key="3">
    <source>
        <dbReference type="Proteomes" id="UP000184356"/>
    </source>
</evidence>
<dbReference type="EMBL" id="KV878582">
    <property type="protein sequence ID" value="OJJ63592.1"/>
    <property type="molecule type" value="Genomic_DNA"/>
</dbReference>
<organism evidence="2 3">
    <name type="scientific">Aspergillus sydowii CBS 593.65</name>
    <dbReference type="NCBI Taxonomy" id="1036612"/>
    <lineage>
        <taxon>Eukaryota</taxon>
        <taxon>Fungi</taxon>
        <taxon>Dikarya</taxon>
        <taxon>Ascomycota</taxon>
        <taxon>Pezizomycotina</taxon>
        <taxon>Eurotiomycetes</taxon>
        <taxon>Eurotiomycetidae</taxon>
        <taxon>Eurotiales</taxon>
        <taxon>Aspergillaceae</taxon>
        <taxon>Aspergillus</taxon>
        <taxon>Aspergillus subgen. Nidulantes</taxon>
    </lineage>
</organism>
<keyword evidence="3" id="KW-1185">Reference proteome</keyword>
<accession>A0A1L9TW11</accession>
<feature type="region of interest" description="Disordered" evidence="1">
    <location>
        <begin position="146"/>
        <end position="171"/>
    </location>
</feature>
<evidence type="ECO:0000256" key="1">
    <source>
        <dbReference type="SAM" id="MobiDB-lite"/>
    </source>
</evidence>
<evidence type="ECO:0000313" key="2">
    <source>
        <dbReference type="EMBL" id="OJJ63592.1"/>
    </source>
</evidence>